<feature type="non-terminal residue" evidence="2">
    <location>
        <position position="1"/>
    </location>
</feature>
<dbReference type="Pfam" id="PF20502">
    <property type="entry name" value="DNAPKcs_CC1-2"/>
    <property type="match status" value="1"/>
</dbReference>
<evidence type="ECO:0000259" key="1">
    <source>
        <dbReference type="Pfam" id="PF20502"/>
    </source>
</evidence>
<dbReference type="EMBL" id="CAJOBI010064787">
    <property type="protein sequence ID" value="CAF4431054.1"/>
    <property type="molecule type" value="Genomic_DNA"/>
</dbReference>
<comment type="caution">
    <text evidence="2">The sequence shown here is derived from an EMBL/GenBank/DDBJ whole genome shotgun (WGS) entry which is preliminary data.</text>
</comment>
<proteinExistence type="predicted"/>
<feature type="domain" description="DNA-dependent protein kinase catalytic subunit CC1/2" evidence="1">
    <location>
        <begin position="13"/>
        <end position="53"/>
    </location>
</feature>
<protein>
    <recommendedName>
        <fullName evidence="1">DNA-dependent protein kinase catalytic subunit CC1/2 domain-containing protein</fullName>
    </recommendedName>
</protein>
<evidence type="ECO:0000313" key="3">
    <source>
        <dbReference type="Proteomes" id="UP000676336"/>
    </source>
</evidence>
<gene>
    <name evidence="2" type="ORF">SMN809_LOCUS31822</name>
</gene>
<dbReference type="AlphaFoldDB" id="A0A8S2WDF3"/>
<name>A0A8S2WDF3_9BILA</name>
<dbReference type="Proteomes" id="UP000676336">
    <property type="component" value="Unassembled WGS sequence"/>
</dbReference>
<organism evidence="2 3">
    <name type="scientific">Rotaria magnacalcarata</name>
    <dbReference type="NCBI Taxonomy" id="392030"/>
    <lineage>
        <taxon>Eukaryota</taxon>
        <taxon>Metazoa</taxon>
        <taxon>Spiralia</taxon>
        <taxon>Gnathifera</taxon>
        <taxon>Rotifera</taxon>
        <taxon>Eurotatoria</taxon>
        <taxon>Bdelloidea</taxon>
        <taxon>Philodinida</taxon>
        <taxon>Philodinidae</taxon>
        <taxon>Rotaria</taxon>
    </lineage>
</organism>
<dbReference type="InterPro" id="IPR046803">
    <property type="entry name" value="DNAPKcs_CC1-2"/>
</dbReference>
<accession>A0A8S2WDF3</accession>
<evidence type="ECO:0000313" key="2">
    <source>
        <dbReference type="EMBL" id="CAF4431054.1"/>
    </source>
</evidence>
<reference evidence="2" key="1">
    <citation type="submission" date="2021-02" db="EMBL/GenBank/DDBJ databases">
        <authorList>
            <person name="Nowell W R."/>
        </authorList>
    </citation>
    <scope>NUCLEOTIDE SEQUENCE</scope>
</reference>
<sequence length="62" mass="7277">IKHADGYDQPAYLKNATSILKRILSFSLHPNSFKRLGSTLAWNSIYTLYRYKDISLIFYIHI</sequence>